<dbReference type="PROSITE" id="PS50297">
    <property type="entry name" value="ANK_REP_REGION"/>
    <property type="match status" value="1"/>
</dbReference>
<dbReference type="OrthoDB" id="194358at2759"/>
<feature type="compositionally biased region" description="Basic and acidic residues" evidence="4">
    <location>
        <begin position="446"/>
        <end position="464"/>
    </location>
</feature>
<dbReference type="Proteomes" id="UP001165065">
    <property type="component" value="Unassembled WGS sequence"/>
</dbReference>
<feature type="region of interest" description="Disordered" evidence="4">
    <location>
        <begin position="445"/>
        <end position="464"/>
    </location>
</feature>
<dbReference type="InterPro" id="IPR002110">
    <property type="entry name" value="Ankyrin_rpt"/>
</dbReference>
<feature type="compositionally biased region" description="Basic and acidic residues" evidence="4">
    <location>
        <begin position="500"/>
        <end position="523"/>
    </location>
</feature>
<dbReference type="Pfam" id="PF12796">
    <property type="entry name" value="Ank_2"/>
    <property type="match status" value="1"/>
</dbReference>
<evidence type="ECO:0000256" key="1">
    <source>
        <dbReference type="ARBA" id="ARBA00022737"/>
    </source>
</evidence>
<proteinExistence type="predicted"/>
<keyword evidence="6" id="KW-1185">Reference proteome</keyword>
<dbReference type="EMBL" id="BRYA01000303">
    <property type="protein sequence ID" value="GMI46543.1"/>
    <property type="molecule type" value="Genomic_DNA"/>
</dbReference>
<feature type="repeat" description="ANK" evidence="3">
    <location>
        <begin position="391"/>
        <end position="423"/>
    </location>
</feature>
<evidence type="ECO:0000313" key="5">
    <source>
        <dbReference type="EMBL" id="GMI46543.1"/>
    </source>
</evidence>
<feature type="region of interest" description="Disordered" evidence="4">
    <location>
        <begin position="482"/>
        <end position="576"/>
    </location>
</feature>
<evidence type="ECO:0000313" key="6">
    <source>
        <dbReference type="Proteomes" id="UP001165065"/>
    </source>
</evidence>
<dbReference type="PANTHER" id="PTHR24201">
    <property type="entry name" value="ANK_REP_REGION DOMAIN-CONTAINING PROTEIN"/>
    <property type="match status" value="1"/>
</dbReference>
<dbReference type="AlphaFoldDB" id="A0A9W7LE11"/>
<feature type="region of interest" description="Disordered" evidence="4">
    <location>
        <begin position="232"/>
        <end position="254"/>
    </location>
</feature>
<dbReference type="PANTHER" id="PTHR24201:SF2">
    <property type="entry name" value="ANKYRIN REPEAT DOMAIN-CONTAINING PROTEIN 42"/>
    <property type="match status" value="1"/>
</dbReference>
<keyword evidence="2 3" id="KW-0040">ANK repeat</keyword>
<evidence type="ECO:0000256" key="3">
    <source>
        <dbReference type="PROSITE-ProRule" id="PRU00023"/>
    </source>
</evidence>
<dbReference type="SUPFAM" id="SSF48403">
    <property type="entry name" value="Ankyrin repeat"/>
    <property type="match status" value="1"/>
</dbReference>
<comment type="caution">
    <text evidence="5">The sequence shown here is derived from an EMBL/GenBank/DDBJ whole genome shotgun (WGS) entry which is preliminary data.</text>
</comment>
<dbReference type="InterPro" id="IPR036770">
    <property type="entry name" value="Ankyrin_rpt-contain_sf"/>
</dbReference>
<accession>A0A9W7LE11</accession>
<sequence>MSVLGERVKAKNDHTPNPTLPLDPWFQSDCERSVCLVALAARADSKATGIFCKFGSEMCILTTSLLIPSEPVACFANAMFFITGSSKAQHAVKLNPQVTYEQLDCGSFSMTIVGMPKSSRPKFEDPEHRGRMSELPPIELCTDSAWYPYVGEQCDLVAHPFGKAKEKFALTVSKVDEKEGNMFFKEPAPDGCHGAPILFQGKCVGIMNQPKIGPRANNAMLMHRVLEGFGENPTEWKPMSPQDKKRPKLPQYKWKGPGPSMARIDYELKKIQDTQAEEEYIRSMGPTAAEVGEFTRAVQQGNLESLMIMQHQLGLDVLREWKDFNGRSLVHFAAFYCNPISLSGLRRQGYNLHAKNGLGDTAVHIVSYQGSLECLKLLHGWGCSLVIANKNGERPAHKAAIRGRLDILAYLANNGVDISSPKNSQGLTPLDLAQESGTWETVKLLEAAERPPSRAQRHSEDGRDKNTCEALIEMHVPNFYKTPENWPPHLPPGPGTAENRGIRTRESTRGGGDRGGGEDDMRGNKGLYLRAKSREDSKRAERKMVKDKKERKELKEKKKREERKKREELQEGGIMR</sequence>
<protein>
    <submittedName>
        <fullName evidence="5">Uncharacterized protein</fullName>
    </submittedName>
</protein>
<dbReference type="Gene3D" id="1.25.40.20">
    <property type="entry name" value="Ankyrin repeat-containing domain"/>
    <property type="match status" value="1"/>
</dbReference>
<reference evidence="6" key="1">
    <citation type="journal article" date="2023" name="Commun. Biol.">
        <title>Genome analysis of Parmales, the sister group of diatoms, reveals the evolutionary specialization of diatoms from phago-mixotrophs to photoautotrophs.</title>
        <authorList>
            <person name="Ban H."/>
            <person name="Sato S."/>
            <person name="Yoshikawa S."/>
            <person name="Yamada K."/>
            <person name="Nakamura Y."/>
            <person name="Ichinomiya M."/>
            <person name="Sato N."/>
            <person name="Blanc-Mathieu R."/>
            <person name="Endo H."/>
            <person name="Kuwata A."/>
            <person name="Ogata H."/>
        </authorList>
    </citation>
    <scope>NUCLEOTIDE SEQUENCE [LARGE SCALE GENOMIC DNA]</scope>
</reference>
<evidence type="ECO:0000256" key="4">
    <source>
        <dbReference type="SAM" id="MobiDB-lite"/>
    </source>
</evidence>
<keyword evidence="1" id="KW-0677">Repeat</keyword>
<feature type="compositionally biased region" description="Pro residues" evidence="4">
    <location>
        <begin position="485"/>
        <end position="494"/>
    </location>
</feature>
<feature type="compositionally biased region" description="Basic and acidic residues" evidence="4">
    <location>
        <begin position="532"/>
        <end position="556"/>
    </location>
</feature>
<name>A0A9W7LE11_9STRA</name>
<organism evidence="5 6">
    <name type="scientific">Triparma columacea</name>
    <dbReference type="NCBI Taxonomy" id="722753"/>
    <lineage>
        <taxon>Eukaryota</taxon>
        <taxon>Sar</taxon>
        <taxon>Stramenopiles</taxon>
        <taxon>Ochrophyta</taxon>
        <taxon>Bolidophyceae</taxon>
        <taxon>Parmales</taxon>
        <taxon>Triparmaceae</taxon>
        <taxon>Triparma</taxon>
    </lineage>
</organism>
<dbReference type="SMART" id="SM00248">
    <property type="entry name" value="ANK"/>
    <property type="match status" value="4"/>
</dbReference>
<gene>
    <name evidence="5" type="ORF">TrCOL_g5752</name>
</gene>
<dbReference type="InterPro" id="IPR050776">
    <property type="entry name" value="Ank_Repeat/CDKN_Inhibitor"/>
</dbReference>
<evidence type="ECO:0000256" key="2">
    <source>
        <dbReference type="ARBA" id="ARBA00023043"/>
    </source>
</evidence>
<dbReference type="PROSITE" id="PS50088">
    <property type="entry name" value="ANK_REPEAT"/>
    <property type="match status" value="1"/>
</dbReference>